<name>E1ID17_9CHLR</name>
<evidence type="ECO:0000256" key="2">
    <source>
        <dbReference type="ARBA" id="ARBA00022603"/>
    </source>
</evidence>
<dbReference type="eggNOG" id="COG1002">
    <property type="taxonomic scope" value="Bacteria"/>
</dbReference>
<evidence type="ECO:0000313" key="7">
    <source>
        <dbReference type="EMBL" id="EFO80926.1"/>
    </source>
</evidence>
<dbReference type="GO" id="GO:0032259">
    <property type="term" value="P:methylation"/>
    <property type="evidence" value="ECO:0007669"/>
    <property type="project" value="UniProtKB-KW"/>
</dbReference>
<dbReference type="PROSITE" id="PS00092">
    <property type="entry name" value="N6_MTASE"/>
    <property type="match status" value="1"/>
</dbReference>
<dbReference type="EC" id="2.1.1.72" evidence="1"/>
<dbReference type="PRINTS" id="PR00507">
    <property type="entry name" value="N12N6MTFRASE"/>
</dbReference>
<dbReference type="HOGENOM" id="CLU_004277_0_0_0"/>
<keyword evidence="8" id="KW-1185">Reference proteome</keyword>
<sequence length="1498" mass="168278">MSVLNPALLADLSDAAALRRLFVALGFTPQEQIRYSAQTLDWPDAVAVDLRGRAFELLADTDSGFFQVLLLPPDQDAQGLAQTLLQRLFASLEQRGHEAILLLPTSDWSLIDLVLLADPRPLAERQGPPSLLRWSFAPLALRPHHLLALDLLAVHAAGPGEATECAIRSFRRAQQERFFRSVNFFSTYYLEQRIATDPTLQVGTTWQNLLPTLPALRPTLAVHDPRAILAALGWSLVPGQAGAPDRVQAAGVDAALVAILPPDHPLDAPLSATHYPQLELIAALEQQRQSGGLTWALLTNGRTWRLYSHLTASISGAFYEVELADLLAVGGDDDLAYFVAFFGPTGLAGNFAQVVFASSQMLARDIGEDLKQVVFRQVFRLLANAIADDLKRRGAYEGSVEQLQLIFRTTLILLYRLLFVLYAESMRLLPTMHMPYYRHSLTFLLSDIALQPFVATQERKPMTPTAYWAWQHLKDLFAAIDAGQPTWGVPKYNGGLFSVGATDAAHKEPHRLLAHLSLGAMDLCKALDLLGRDAQARAAQSQDEARRLIDYAGLDVRRLGGIYEGLLEFQLVEDASGTLELKHTRADRKASGSYYTPDYIVAYIVEQAVGPVLEARAKAFDSIMCRLPAARRELERATRDEGNQRISIETAKANSDAARTQVEKLEREAIESLLDLKILDPAMGSGHFLVAAVNFVTDRLIVILDRYREGNPVLARLDAIREQIRTSLKEQEINDLISDEQLNNLNLLRRLVMKRCVFGVDLNDMAVELARLSLWLNSFTVGAPLNFLDHHLKWGNSLIGARVQAVQQAMEGKHVAGLGTQLDMFTSGSAFAEMLNLGGMIEQLVEIADANAKQVEESERLYAAYEATVVPIKRLLDLWVAQSFGSREAAQLIQLYSGERSDVVNLVDALLGKRSLDPASQRGVDYSRQLFQRHRFLHWDLDFPEVFIDLPNKAWKPADQMGFDAVVGNPPYDELSEDERGSEIEERLYFDKEPVYNEAISGRTNLFRLFIAQSLEITTAGKYHSFIIPMSLLGDRFSLEIRRKLLTKHQFVLIEAFPQKDDPNKRIFFDAKLPTCIYVLKAHQSEGISFQVRTHSGRKIDPKSISYKPTPAELLSFDTEGAIIPLADKQTWTLCTRISQDRCIIKWSEVARMITGEVVFNQQFRRFLTKDASKSLVLRGGHIQRYYLLEDPKQGEPVYIDMNLWMDSSKEGSGAYAHKKARIVFQESAALDNWRRIIAAYLPAGNVCGHKICYFVDVKISEMALLAIFNSHLINWRFSLVSTTNNLSAYQIHNLPIRRITFTTPAAQREALREEGQRLYAARGTAYAGNYAHWREWREYWAELWQWVDARLPEGGNEQSDVVHDLLAYLAELMIAFHKEKQTEAASFTDWLATQTGSTLDEWSLKTVVQSFWEQPWEEIERAVQKNRGRIVQTQGLRGKAAEAALEPLLREIRGRWAGAVGRMGPVLAAIQATDRLIDLIVYRLYGLNDAEIDLVEG</sequence>
<keyword evidence="2" id="KW-0489">Methyltransferase</keyword>
<dbReference type="GO" id="GO:0009007">
    <property type="term" value="F:site-specific DNA-methyltransferase (adenine-specific) activity"/>
    <property type="evidence" value="ECO:0007669"/>
    <property type="project" value="UniProtKB-EC"/>
</dbReference>
<evidence type="ECO:0000256" key="4">
    <source>
        <dbReference type="ARBA" id="ARBA00022691"/>
    </source>
</evidence>
<dbReference type="PANTHER" id="PTHR33841:SF1">
    <property type="entry name" value="DNA METHYLTRANSFERASE A"/>
    <property type="match status" value="1"/>
</dbReference>
<gene>
    <name evidence="7" type="ORF">OSCT_1218</name>
</gene>
<evidence type="ECO:0000256" key="1">
    <source>
        <dbReference type="ARBA" id="ARBA00011900"/>
    </source>
</evidence>
<dbReference type="PANTHER" id="PTHR33841">
    <property type="entry name" value="DNA METHYLTRANSFERASE YEEA-RELATED"/>
    <property type="match status" value="1"/>
</dbReference>
<dbReference type="EMBL" id="ADVR01000034">
    <property type="protein sequence ID" value="EFO80926.1"/>
    <property type="molecule type" value="Genomic_DNA"/>
</dbReference>
<feature type="domain" description="Type II methyltransferase M.TaqI-like" evidence="6">
    <location>
        <begin position="756"/>
        <end position="1057"/>
    </location>
</feature>
<accession>E1ID17</accession>
<dbReference type="Gene3D" id="3.40.50.150">
    <property type="entry name" value="Vaccinia Virus protein VP39"/>
    <property type="match status" value="1"/>
</dbReference>
<keyword evidence="4" id="KW-0949">S-adenosyl-L-methionine</keyword>
<keyword evidence="3" id="KW-0808">Transferase</keyword>
<comment type="catalytic activity">
    <reaction evidence="5">
        <text>a 2'-deoxyadenosine in DNA + S-adenosyl-L-methionine = an N(6)-methyl-2'-deoxyadenosine in DNA + S-adenosyl-L-homocysteine + H(+)</text>
        <dbReference type="Rhea" id="RHEA:15197"/>
        <dbReference type="Rhea" id="RHEA-COMP:12418"/>
        <dbReference type="Rhea" id="RHEA-COMP:12419"/>
        <dbReference type="ChEBI" id="CHEBI:15378"/>
        <dbReference type="ChEBI" id="CHEBI:57856"/>
        <dbReference type="ChEBI" id="CHEBI:59789"/>
        <dbReference type="ChEBI" id="CHEBI:90615"/>
        <dbReference type="ChEBI" id="CHEBI:90616"/>
        <dbReference type="EC" id="2.1.1.72"/>
    </reaction>
</comment>
<evidence type="ECO:0000256" key="3">
    <source>
        <dbReference type="ARBA" id="ARBA00022679"/>
    </source>
</evidence>
<evidence type="ECO:0000313" key="8">
    <source>
        <dbReference type="Proteomes" id="UP000054010"/>
    </source>
</evidence>
<evidence type="ECO:0000256" key="5">
    <source>
        <dbReference type="ARBA" id="ARBA00047942"/>
    </source>
</evidence>
<dbReference type="eggNOG" id="COG0827">
    <property type="taxonomic scope" value="Bacteria"/>
</dbReference>
<dbReference type="InterPro" id="IPR050953">
    <property type="entry name" value="N4_N6_ade-DNA_methylase"/>
</dbReference>
<dbReference type="REBASE" id="29512">
    <property type="entry name" value="OtrDG6ORF1218P"/>
</dbReference>
<reference evidence="7 8" key="1">
    <citation type="journal article" date="2011" name="J. Bacteriol.">
        <title>Draft genome sequence of the anoxygenic filamentous phototrophic bacterium Oscillochloris trichoides subsp. DG-6.</title>
        <authorList>
            <person name="Kuznetsov B.B."/>
            <person name="Ivanovsky R.N."/>
            <person name="Keppen O.I."/>
            <person name="Sukhacheva M.V."/>
            <person name="Bumazhkin B.K."/>
            <person name="Patutina E.O."/>
            <person name="Beletsky A.V."/>
            <person name="Mardanov A.V."/>
            <person name="Baslerov R.V."/>
            <person name="Panteleeva A.N."/>
            <person name="Kolganova T.V."/>
            <person name="Ravin N.V."/>
            <person name="Skryabin K.G."/>
        </authorList>
    </citation>
    <scope>NUCLEOTIDE SEQUENCE [LARGE SCALE GENOMIC DNA]</scope>
    <source>
        <strain evidence="7 8">DG-6</strain>
    </source>
</reference>
<dbReference type="InterPro" id="IPR011639">
    <property type="entry name" value="MethylTrfase_TaqI-like_dom"/>
</dbReference>
<dbReference type="InterPro" id="IPR029063">
    <property type="entry name" value="SAM-dependent_MTases_sf"/>
</dbReference>
<protein>
    <recommendedName>
        <fullName evidence="1">site-specific DNA-methyltransferase (adenine-specific)</fullName>
        <ecNumber evidence="1">2.1.1.72</ecNumber>
    </recommendedName>
</protein>
<dbReference type="GO" id="GO:0003676">
    <property type="term" value="F:nucleic acid binding"/>
    <property type="evidence" value="ECO:0007669"/>
    <property type="project" value="InterPro"/>
</dbReference>
<evidence type="ECO:0000259" key="6">
    <source>
        <dbReference type="Pfam" id="PF07669"/>
    </source>
</evidence>
<dbReference type="Proteomes" id="UP000054010">
    <property type="component" value="Unassembled WGS sequence"/>
</dbReference>
<organism evidence="7 8">
    <name type="scientific">Oscillochloris trichoides DG-6</name>
    <dbReference type="NCBI Taxonomy" id="765420"/>
    <lineage>
        <taxon>Bacteria</taxon>
        <taxon>Bacillati</taxon>
        <taxon>Chloroflexota</taxon>
        <taxon>Chloroflexia</taxon>
        <taxon>Chloroflexales</taxon>
        <taxon>Chloroflexineae</taxon>
        <taxon>Oscillochloridaceae</taxon>
        <taxon>Oscillochloris</taxon>
    </lineage>
</organism>
<dbReference type="SUPFAM" id="SSF53335">
    <property type="entry name" value="S-adenosyl-L-methionine-dependent methyltransferases"/>
    <property type="match status" value="1"/>
</dbReference>
<dbReference type="GO" id="GO:0006304">
    <property type="term" value="P:DNA modification"/>
    <property type="evidence" value="ECO:0007669"/>
    <property type="project" value="InterPro"/>
</dbReference>
<dbReference type="STRING" id="765420.OSCT_1218"/>
<proteinExistence type="predicted"/>
<dbReference type="Pfam" id="PF07669">
    <property type="entry name" value="Eco57I"/>
    <property type="match status" value="1"/>
</dbReference>
<dbReference type="InterPro" id="IPR002052">
    <property type="entry name" value="DNA_methylase_N6_adenine_CS"/>
</dbReference>
<comment type="caution">
    <text evidence="7">The sequence shown here is derived from an EMBL/GenBank/DDBJ whole genome shotgun (WGS) entry which is preliminary data.</text>
</comment>